<comment type="caution">
    <text evidence="1">The sequence shown here is derived from an EMBL/GenBank/DDBJ whole genome shotgun (WGS) entry which is preliminary data.</text>
</comment>
<sequence>MAEAKYIDVPIGPAIVEYGEEGDMTTFDITKGGIVFRSASTKHDVTVDQYGDTVVKSIFKGRTCEVVVPFALSDLAKLATAIPNSELIADNTVPTAPKLRLNVFSQAGYNMTEGAKKLVIKPTDPSATPNDWITVPIAAPLTDPEYTYNSDNERIANMTFAGYPDLSNKGLLYFMGDETATPPVPGP</sequence>
<evidence type="ECO:0008006" key="3">
    <source>
        <dbReference type="Google" id="ProtNLM"/>
    </source>
</evidence>
<organism evidence="1 2">
    <name type="scientific">Sporosarcina saromensis</name>
    <dbReference type="NCBI Taxonomy" id="359365"/>
    <lineage>
        <taxon>Bacteria</taxon>
        <taxon>Bacillati</taxon>
        <taxon>Bacillota</taxon>
        <taxon>Bacilli</taxon>
        <taxon>Bacillales</taxon>
        <taxon>Caryophanaceae</taxon>
        <taxon>Sporosarcina</taxon>
    </lineage>
</organism>
<gene>
    <name evidence="1" type="ORF">QT711_11245</name>
</gene>
<protein>
    <recommendedName>
        <fullName evidence="3">Phage major tail protein, phi13 family</fullName>
    </recommendedName>
</protein>
<proteinExistence type="predicted"/>
<name>A0ABU4G9X8_9BACL</name>
<dbReference type="EMBL" id="JAUBDI010000010">
    <property type="protein sequence ID" value="MDW0113763.1"/>
    <property type="molecule type" value="Genomic_DNA"/>
</dbReference>
<accession>A0ABU4G9X8</accession>
<keyword evidence="2" id="KW-1185">Reference proteome</keyword>
<dbReference type="Proteomes" id="UP001282284">
    <property type="component" value="Unassembled WGS sequence"/>
</dbReference>
<evidence type="ECO:0000313" key="1">
    <source>
        <dbReference type="EMBL" id="MDW0113763.1"/>
    </source>
</evidence>
<dbReference type="RefSeq" id="WP_317944314.1">
    <property type="nucleotide sequence ID" value="NZ_JAUBDI010000010.1"/>
</dbReference>
<evidence type="ECO:0000313" key="2">
    <source>
        <dbReference type="Proteomes" id="UP001282284"/>
    </source>
</evidence>
<reference evidence="1 2" key="1">
    <citation type="submission" date="2023-06" db="EMBL/GenBank/DDBJ databases">
        <title>Sporosarcina sp. nov., isolated from Korean traditional fermented seafood 'Jeotgal'.</title>
        <authorList>
            <person name="Yang A.I."/>
            <person name="Shin N.-R."/>
        </authorList>
    </citation>
    <scope>NUCLEOTIDE SEQUENCE [LARGE SCALE GENOMIC DNA]</scope>
    <source>
        <strain evidence="1 2">KCTC13119</strain>
    </source>
</reference>